<proteinExistence type="predicted"/>
<gene>
    <name evidence="2" type="ORF">CEO22_348</name>
</gene>
<evidence type="ECO:0000313" key="3">
    <source>
        <dbReference type="Proteomes" id="UP000316253"/>
    </source>
</evidence>
<feature type="coiled-coil region" evidence="1">
    <location>
        <begin position="69"/>
        <end position="147"/>
    </location>
</feature>
<dbReference type="Proteomes" id="UP000316253">
    <property type="component" value="Unassembled WGS sequence"/>
</dbReference>
<name>A0A554JBP8_9BACT</name>
<dbReference type="InterPro" id="IPR019219">
    <property type="entry name" value="DUF2130"/>
</dbReference>
<protein>
    <recommendedName>
        <fullName evidence="4">DUF2130 domain-containing protein</fullName>
    </recommendedName>
</protein>
<evidence type="ECO:0000313" key="2">
    <source>
        <dbReference type="EMBL" id="TSC65795.1"/>
    </source>
</evidence>
<keyword evidence="1" id="KW-0175">Coiled coil</keyword>
<organism evidence="2 3">
    <name type="scientific">Candidatus Berkelbacteria bacterium Gr01-1014_85</name>
    <dbReference type="NCBI Taxonomy" id="2017150"/>
    <lineage>
        <taxon>Bacteria</taxon>
        <taxon>Candidatus Berkelbacteria</taxon>
    </lineage>
</organism>
<comment type="caution">
    <text evidence="2">The sequence shown here is derived from an EMBL/GenBank/DDBJ whole genome shotgun (WGS) entry which is preliminary data.</text>
</comment>
<evidence type="ECO:0000256" key="1">
    <source>
        <dbReference type="SAM" id="Coils"/>
    </source>
</evidence>
<evidence type="ECO:0008006" key="4">
    <source>
        <dbReference type="Google" id="ProtNLM"/>
    </source>
</evidence>
<accession>A0A554JBP8</accession>
<dbReference type="EMBL" id="VMFD01000027">
    <property type="protein sequence ID" value="TSC65795.1"/>
    <property type="molecule type" value="Genomic_DNA"/>
</dbReference>
<dbReference type="AlphaFoldDB" id="A0A554JBP8"/>
<dbReference type="Pfam" id="PF09903">
    <property type="entry name" value="DUF2130"/>
    <property type="match status" value="1"/>
</dbReference>
<sequence length="383" mass="42436">MAHDLETELAQRASQLEKELELKLQAKWQNQAKELVETETKQATAKLTAALRLAESERQAEAEAQAELLAKSKAKIAAMQQREAELLEQENEQRLNLARQKAAIVAEAKAQAAEASRLELQEKDKLLADLRREVAEATAKANRGSQQLQGEILELDIESSLRQALPNDRIEPVGKGINGADIILVINDRQGRGVAKIVIETKRVTQTGFKADFLTKLREDNRRAQGNIALLITPQLPGEIKNFGYRDGVYLANPESALTLIQILRQQLLALAETKDLALNKQDRMSQIYDYLISPSFRHKIESLAETYLEMQTNLHKEKGAMQRLWASREQQISSLIGQTAGLYGDVAGIIGQAMPQVNALELIAPADLLSSEPVSAPALEDN</sequence>
<reference evidence="2 3" key="1">
    <citation type="submission" date="2017-08" db="EMBL/GenBank/DDBJ databases">
        <title>Mechanisms for carbon and nitrogen cycling indicate functional differentiation within the Candidate Phyla Radiation.</title>
        <authorList>
            <person name="Danczak R.E."/>
            <person name="Johnston M.D."/>
            <person name="Kenah C."/>
            <person name="Slattery M."/>
            <person name="Wrighton K.C."/>
            <person name="Wilkins M.J."/>
        </authorList>
    </citation>
    <scope>NUCLEOTIDE SEQUENCE [LARGE SCALE GENOMIC DNA]</scope>
    <source>
        <strain evidence="2">Gr01-1014_85</strain>
    </source>
</reference>